<feature type="compositionally biased region" description="Polar residues" evidence="1">
    <location>
        <begin position="20"/>
        <end position="46"/>
    </location>
</feature>
<keyword evidence="2" id="KW-0548">Nucleotidyltransferase</keyword>
<comment type="caution">
    <text evidence="2">The sequence shown here is derived from an EMBL/GenBank/DDBJ whole genome shotgun (WGS) entry which is preliminary data.</text>
</comment>
<dbReference type="Proteomes" id="UP000735302">
    <property type="component" value="Unassembled WGS sequence"/>
</dbReference>
<gene>
    <name evidence="2" type="ORF">PoB_003661300</name>
</gene>
<feature type="region of interest" description="Disordered" evidence="1">
    <location>
        <begin position="1"/>
        <end position="95"/>
    </location>
</feature>
<protein>
    <submittedName>
        <fullName evidence="2">Reverse transcriptase</fullName>
    </submittedName>
</protein>
<keyword evidence="2" id="KW-0695">RNA-directed DNA polymerase</keyword>
<organism evidence="2 3">
    <name type="scientific">Plakobranchus ocellatus</name>
    <dbReference type="NCBI Taxonomy" id="259542"/>
    <lineage>
        <taxon>Eukaryota</taxon>
        <taxon>Metazoa</taxon>
        <taxon>Spiralia</taxon>
        <taxon>Lophotrochozoa</taxon>
        <taxon>Mollusca</taxon>
        <taxon>Gastropoda</taxon>
        <taxon>Heterobranchia</taxon>
        <taxon>Euthyneura</taxon>
        <taxon>Panpulmonata</taxon>
        <taxon>Sacoglossa</taxon>
        <taxon>Placobranchoidea</taxon>
        <taxon>Plakobranchidae</taxon>
        <taxon>Plakobranchus</taxon>
    </lineage>
</organism>
<sequence>MEIHRTKIKCLENSKDRQQRSAQSDKTSENQARQLFQQPRSGTLTAQKDELDPHLCKTYSDPEREKPLEDIEGLVWPSLPGDKFNKKPPTLDEVN</sequence>
<accession>A0AAV4AU65</accession>
<dbReference type="GO" id="GO:0003964">
    <property type="term" value="F:RNA-directed DNA polymerase activity"/>
    <property type="evidence" value="ECO:0007669"/>
    <property type="project" value="UniProtKB-KW"/>
</dbReference>
<reference evidence="2 3" key="1">
    <citation type="journal article" date="2021" name="Elife">
        <title>Chloroplast acquisition without the gene transfer in kleptoplastic sea slugs, Plakobranchus ocellatus.</title>
        <authorList>
            <person name="Maeda T."/>
            <person name="Takahashi S."/>
            <person name="Yoshida T."/>
            <person name="Shimamura S."/>
            <person name="Takaki Y."/>
            <person name="Nagai Y."/>
            <person name="Toyoda A."/>
            <person name="Suzuki Y."/>
            <person name="Arimoto A."/>
            <person name="Ishii H."/>
            <person name="Satoh N."/>
            <person name="Nishiyama T."/>
            <person name="Hasebe M."/>
            <person name="Maruyama T."/>
            <person name="Minagawa J."/>
            <person name="Obokata J."/>
            <person name="Shigenobu S."/>
        </authorList>
    </citation>
    <scope>NUCLEOTIDE SEQUENCE [LARGE SCALE GENOMIC DNA]</scope>
</reference>
<evidence type="ECO:0000256" key="1">
    <source>
        <dbReference type="SAM" id="MobiDB-lite"/>
    </source>
</evidence>
<proteinExistence type="predicted"/>
<dbReference type="EMBL" id="BLXT01004146">
    <property type="protein sequence ID" value="GFO10108.1"/>
    <property type="molecule type" value="Genomic_DNA"/>
</dbReference>
<name>A0AAV4AU65_9GAST</name>
<evidence type="ECO:0000313" key="2">
    <source>
        <dbReference type="EMBL" id="GFO10108.1"/>
    </source>
</evidence>
<keyword evidence="3" id="KW-1185">Reference proteome</keyword>
<feature type="compositionally biased region" description="Basic and acidic residues" evidence="1">
    <location>
        <begin position="1"/>
        <end position="19"/>
    </location>
</feature>
<evidence type="ECO:0000313" key="3">
    <source>
        <dbReference type="Proteomes" id="UP000735302"/>
    </source>
</evidence>
<keyword evidence="2" id="KW-0808">Transferase</keyword>
<dbReference type="AlphaFoldDB" id="A0AAV4AU65"/>
<feature type="compositionally biased region" description="Basic and acidic residues" evidence="1">
    <location>
        <begin position="47"/>
        <end position="69"/>
    </location>
</feature>